<evidence type="ECO:0000256" key="3">
    <source>
        <dbReference type="ARBA" id="ARBA00023136"/>
    </source>
</evidence>
<accession>A0AA96RKB4</accession>
<evidence type="ECO:0000313" key="11">
    <source>
        <dbReference type="Proteomes" id="UP001304650"/>
    </source>
</evidence>
<dbReference type="SMART" id="SM00304">
    <property type="entry name" value="HAMP"/>
    <property type="match status" value="2"/>
</dbReference>
<feature type="domain" description="Methyl-accepting transducer" evidence="8">
    <location>
        <begin position="151"/>
        <end position="387"/>
    </location>
</feature>
<comment type="similarity">
    <text evidence="5">Belongs to the methyl-accepting chemotaxis (MCP) protein family.</text>
</comment>
<dbReference type="Pfam" id="PF00015">
    <property type="entry name" value="MCPsignal"/>
    <property type="match status" value="1"/>
</dbReference>
<dbReference type="Proteomes" id="UP001304650">
    <property type="component" value="Chromosome"/>
</dbReference>
<keyword evidence="7" id="KW-0812">Transmembrane</keyword>
<dbReference type="Gene3D" id="1.10.287.950">
    <property type="entry name" value="Methyl-accepting chemotaxis protein"/>
    <property type="match status" value="1"/>
</dbReference>
<sequence length="437" mass="47698">MMNTKYNKRSEGEVMKFGLVKKIVIGMTAVSIVTYGCSALFIFYLKDFIAPGMSEWTFLSIVLLLGIVWTGVLGWLGAAWLIKPLRRLTEAANEAATGNLKIQIPTYSSDDEIQQLSLSFERMIIGLRQIIKDISENVTFTYNHASSLSEGMDQAARQIERISGATETISRGTAEQEDLHVDILSAATRMKSSAAEISVKSGESRMVSMEMLKTISESGNIVRSLVDGMLSLAASNRESMAIVDDLHEDAKQIRSISQVVGGIADQTNLLALNASIEAARAGESGLGFAIVADEIRKLADASTKAVKHIDQLITRMESGVAAVVDKTKVQEQLASRESVKGDAAKAALDRINHAFEQTAHAVEQIALSLNEQMKQEENVHKKTREVGDIAGHISEDIRQVSASVQEQMSVMQELASSSELLTRQADDLHARIKVFQV</sequence>
<dbReference type="SUPFAM" id="SSF58104">
    <property type="entry name" value="Methyl-accepting chemotaxis protein (MCP) signaling domain"/>
    <property type="match status" value="1"/>
</dbReference>
<dbReference type="PANTHER" id="PTHR32089:SF112">
    <property type="entry name" value="LYSOZYME-LIKE PROTEIN-RELATED"/>
    <property type="match status" value="1"/>
</dbReference>
<evidence type="ECO:0000256" key="7">
    <source>
        <dbReference type="SAM" id="Phobius"/>
    </source>
</evidence>
<dbReference type="RefSeq" id="WP_314799606.1">
    <property type="nucleotide sequence ID" value="NZ_CP130319.1"/>
</dbReference>
<dbReference type="InterPro" id="IPR004089">
    <property type="entry name" value="MCPsignal_dom"/>
</dbReference>
<evidence type="ECO:0000256" key="5">
    <source>
        <dbReference type="ARBA" id="ARBA00029447"/>
    </source>
</evidence>
<feature type="domain" description="HAMP" evidence="9">
    <location>
        <begin position="79"/>
        <end position="132"/>
    </location>
</feature>
<keyword evidence="3 7" id="KW-0472">Membrane</keyword>
<evidence type="ECO:0000259" key="9">
    <source>
        <dbReference type="PROSITE" id="PS50885"/>
    </source>
</evidence>
<evidence type="ECO:0000256" key="2">
    <source>
        <dbReference type="ARBA" id="ARBA00022475"/>
    </source>
</evidence>
<dbReference type="AlphaFoldDB" id="A0AA96RKB4"/>
<dbReference type="PANTHER" id="PTHR32089">
    <property type="entry name" value="METHYL-ACCEPTING CHEMOTAXIS PROTEIN MCPB"/>
    <property type="match status" value="1"/>
</dbReference>
<feature type="transmembrane region" description="Helical" evidence="7">
    <location>
        <begin position="23"/>
        <end position="44"/>
    </location>
</feature>
<evidence type="ECO:0000256" key="1">
    <source>
        <dbReference type="ARBA" id="ARBA00004236"/>
    </source>
</evidence>
<evidence type="ECO:0000256" key="6">
    <source>
        <dbReference type="PROSITE-ProRule" id="PRU00284"/>
    </source>
</evidence>
<keyword evidence="2" id="KW-1003">Cell membrane</keyword>
<dbReference type="InterPro" id="IPR003660">
    <property type="entry name" value="HAMP_dom"/>
</dbReference>
<dbReference type="GO" id="GO:0007165">
    <property type="term" value="P:signal transduction"/>
    <property type="evidence" value="ECO:0007669"/>
    <property type="project" value="UniProtKB-KW"/>
</dbReference>
<evidence type="ECO:0000256" key="4">
    <source>
        <dbReference type="ARBA" id="ARBA00023224"/>
    </source>
</evidence>
<feature type="transmembrane region" description="Helical" evidence="7">
    <location>
        <begin position="56"/>
        <end position="82"/>
    </location>
</feature>
<evidence type="ECO:0000259" key="8">
    <source>
        <dbReference type="PROSITE" id="PS50111"/>
    </source>
</evidence>
<name>A0AA96RKB4_9BACL</name>
<dbReference type="EMBL" id="CP130319">
    <property type="protein sequence ID" value="WNR44179.1"/>
    <property type="molecule type" value="Genomic_DNA"/>
</dbReference>
<reference evidence="10" key="1">
    <citation type="submission" date="2022-02" db="EMBL/GenBank/DDBJ databases">
        <title>Paenibacillus sp. MBLB1832 Whole Genome Shotgun Sequencing.</title>
        <authorList>
            <person name="Hwang C.Y."/>
            <person name="Cho E.-S."/>
            <person name="Seo M.-J."/>
        </authorList>
    </citation>
    <scope>NUCLEOTIDE SEQUENCE</scope>
    <source>
        <strain evidence="10">MBLB1832</strain>
    </source>
</reference>
<dbReference type="CDD" id="cd06225">
    <property type="entry name" value="HAMP"/>
    <property type="match status" value="1"/>
</dbReference>
<dbReference type="PROSITE" id="PS50885">
    <property type="entry name" value="HAMP"/>
    <property type="match status" value="1"/>
</dbReference>
<dbReference type="PROSITE" id="PS50111">
    <property type="entry name" value="CHEMOTAXIS_TRANSDUC_2"/>
    <property type="match status" value="1"/>
</dbReference>
<evidence type="ECO:0000313" key="10">
    <source>
        <dbReference type="EMBL" id="WNR44179.1"/>
    </source>
</evidence>
<keyword evidence="7" id="KW-1133">Transmembrane helix</keyword>
<protein>
    <submittedName>
        <fullName evidence="10">Methyl-accepting chemotaxis protein</fullName>
    </submittedName>
</protein>
<dbReference type="KEGG" id="proo:MJB10_24360"/>
<dbReference type="Pfam" id="PF00672">
    <property type="entry name" value="HAMP"/>
    <property type="match status" value="1"/>
</dbReference>
<keyword evidence="11" id="KW-1185">Reference proteome</keyword>
<comment type="subcellular location">
    <subcellularLocation>
        <location evidence="1">Cell membrane</location>
    </subcellularLocation>
</comment>
<dbReference type="SMART" id="SM00283">
    <property type="entry name" value="MA"/>
    <property type="match status" value="1"/>
</dbReference>
<keyword evidence="4 6" id="KW-0807">Transducer</keyword>
<dbReference type="GO" id="GO:0005886">
    <property type="term" value="C:plasma membrane"/>
    <property type="evidence" value="ECO:0007669"/>
    <property type="project" value="UniProtKB-SubCell"/>
</dbReference>
<organism evidence="10 11">
    <name type="scientific">Paenibacillus roseopurpureus</name>
    <dbReference type="NCBI Taxonomy" id="2918901"/>
    <lineage>
        <taxon>Bacteria</taxon>
        <taxon>Bacillati</taxon>
        <taxon>Bacillota</taxon>
        <taxon>Bacilli</taxon>
        <taxon>Bacillales</taxon>
        <taxon>Paenibacillaceae</taxon>
        <taxon>Paenibacillus</taxon>
    </lineage>
</organism>
<proteinExistence type="inferred from homology"/>
<gene>
    <name evidence="10" type="ORF">MJB10_24360</name>
</gene>